<protein>
    <recommendedName>
        <fullName evidence="4">Mechanosensitive ion channel family protein</fullName>
    </recommendedName>
</protein>
<evidence type="ECO:0000313" key="3">
    <source>
        <dbReference type="Proteomes" id="UP001580407"/>
    </source>
</evidence>
<keyword evidence="3" id="KW-1185">Reference proteome</keyword>
<feature type="transmembrane region" description="Helical" evidence="1">
    <location>
        <begin position="15"/>
        <end position="35"/>
    </location>
</feature>
<dbReference type="Proteomes" id="UP001580407">
    <property type="component" value="Unassembled WGS sequence"/>
</dbReference>
<keyword evidence="1" id="KW-0472">Membrane</keyword>
<dbReference type="RefSeq" id="WP_375525484.1">
    <property type="nucleotide sequence ID" value="NZ_JBHILM010000012.1"/>
</dbReference>
<proteinExistence type="predicted"/>
<evidence type="ECO:0000256" key="1">
    <source>
        <dbReference type="SAM" id="Phobius"/>
    </source>
</evidence>
<dbReference type="EMBL" id="JBHILM010000012">
    <property type="protein sequence ID" value="MFB5681703.1"/>
    <property type="molecule type" value="Genomic_DNA"/>
</dbReference>
<keyword evidence="1" id="KW-1133">Transmembrane helix</keyword>
<name>A0ABV5B7P1_9BACL</name>
<accession>A0ABV5B7P1</accession>
<comment type="caution">
    <text evidence="2">The sequence shown here is derived from an EMBL/GenBank/DDBJ whole genome shotgun (WGS) entry which is preliminary data.</text>
</comment>
<evidence type="ECO:0000313" key="2">
    <source>
        <dbReference type="EMBL" id="MFB5681703.1"/>
    </source>
</evidence>
<gene>
    <name evidence="2" type="ORF">ACE3NQ_12335</name>
</gene>
<keyword evidence="1" id="KW-0812">Transmembrane</keyword>
<reference evidence="2 3" key="1">
    <citation type="submission" date="2024-09" db="EMBL/GenBank/DDBJ databases">
        <authorList>
            <person name="Ruan L."/>
        </authorList>
    </citation>
    <scope>NUCLEOTIDE SEQUENCE [LARGE SCALE GENOMIC DNA]</scope>
    <source>
        <strain evidence="2 3">D33</strain>
    </source>
</reference>
<evidence type="ECO:0008006" key="4">
    <source>
        <dbReference type="Google" id="ProtNLM"/>
    </source>
</evidence>
<sequence length="97" mass="11127">MILEWFTQLPDRLRWVDLLAAAGIMVLFLVFQRVFTRYLFSFLMKKIGEDRGVAKWAAAFEKPLQYIFLLVGAYLQSSIMSLNSGRGWAFLTGLCAV</sequence>
<organism evidence="2 3">
    <name type="scientific">Paenibacillus terreus</name>
    <dbReference type="NCBI Taxonomy" id="1387834"/>
    <lineage>
        <taxon>Bacteria</taxon>
        <taxon>Bacillati</taxon>
        <taxon>Bacillota</taxon>
        <taxon>Bacilli</taxon>
        <taxon>Bacillales</taxon>
        <taxon>Paenibacillaceae</taxon>
        <taxon>Paenibacillus</taxon>
    </lineage>
</organism>